<accession>A0A1I5BXN1</accession>
<dbReference type="InterPro" id="IPR003781">
    <property type="entry name" value="CoA-bd"/>
</dbReference>
<evidence type="ECO:0000259" key="1">
    <source>
        <dbReference type="Pfam" id="PF13380"/>
    </source>
</evidence>
<evidence type="ECO:0000313" key="2">
    <source>
        <dbReference type="EMBL" id="SFN79101.1"/>
    </source>
</evidence>
<dbReference type="STRING" id="226506.SAMN04488519_10266"/>
<sequence>MGKSKKTLIVGATPNPSRYAFVAAGMFDDRDMEFIPIGIKKGELFGKEILDLRQKPALEDIDTITLYIGPDHQEEWIDYLLSLNPKRIIFNPGTENPEFFQAAKKQGVEVTPACTLVMLSTGQY</sequence>
<dbReference type="Gene3D" id="3.40.50.720">
    <property type="entry name" value="NAD(P)-binding Rossmann-like Domain"/>
    <property type="match status" value="1"/>
</dbReference>
<dbReference type="EMBL" id="FOVW01000002">
    <property type="protein sequence ID" value="SFN79101.1"/>
    <property type="molecule type" value="Genomic_DNA"/>
</dbReference>
<proteinExistence type="predicted"/>
<feature type="domain" description="CoA-binding" evidence="1">
    <location>
        <begin position="5"/>
        <end position="119"/>
    </location>
</feature>
<dbReference type="Pfam" id="PF13380">
    <property type="entry name" value="CoA_binding_2"/>
    <property type="match status" value="1"/>
</dbReference>
<gene>
    <name evidence="2" type="ORF">SAMN04488519_10266</name>
</gene>
<keyword evidence="3" id="KW-1185">Reference proteome</keyword>
<name>A0A1I5BXN1_9BACT</name>
<organism evidence="2 3">
    <name type="scientific">Algoriphagus ornithinivorans</name>
    <dbReference type="NCBI Taxonomy" id="226506"/>
    <lineage>
        <taxon>Bacteria</taxon>
        <taxon>Pseudomonadati</taxon>
        <taxon>Bacteroidota</taxon>
        <taxon>Cytophagia</taxon>
        <taxon>Cytophagales</taxon>
        <taxon>Cyclobacteriaceae</taxon>
        <taxon>Algoriphagus</taxon>
    </lineage>
</organism>
<protein>
    <recommendedName>
        <fullName evidence="1">CoA-binding domain-containing protein</fullName>
    </recommendedName>
</protein>
<dbReference type="InterPro" id="IPR036291">
    <property type="entry name" value="NAD(P)-bd_dom_sf"/>
</dbReference>
<dbReference type="RefSeq" id="WP_091649878.1">
    <property type="nucleotide sequence ID" value="NZ_FOVW01000002.1"/>
</dbReference>
<reference evidence="3" key="1">
    <citation type="submission" date="2016-10" db="EMBL/GenBank/DDBJ databases">
        <authorList>
            <person name="Varghese N."/>
            <person name="Submissions S."/>
        </authorList>
    </citation>
    <scope>NUCLEOTIDE SEQUENCE [LARGE SCALE GENOMIC DNA]</scope>
    <source>
        <strain evidence="3">DSM 15282</strain>
    </source>
</reference>
<dbReference type="SUPFAM" id="SSF51735">
    <property type="entry name" value="NAD(P)-binding Rossmann-fold domains"/>
    <property type="match status" value="1"/>
</dbReference>
<evidence type="ECO:0000313" key="3">
    <source>
        <dbReference type="Proteomes" id="UP000199564"/>
    </source>
</evidence>
<dbReference type="AlphaFoldDB" id="A0A1I5BXN1"/>
<dbReference type="Proteomes" id="UP000199564">
    <property type="component" value="Unassembled WGS sequence"/>
</dbReference>